<organism evidence="1 2">
    <name type="scientific">Streptomyces phage Danzina</name>
    <dbReference type="NCBI Taxonomy" id="1690427"/>
    <lineage>
        <taxon>Viruses</taxon>
        <taxon>Duplodnaviria</taxon>
        <taxon>Heunggongvirae</taxon>
        <taxon>Uroviricota</taxon>
        <taxon>Caudoviricetes</taxon>
        <taxon>Arquatrovirinae</taxon>
        <taxon>Likavirus</taxon>
        <taxon>Likavirus danzina</taxon>
    </lineage>
</organism>
<sequence>MIERLDLGVHGIVFAHRGWKRSRVTDRVWVKSYPNGWQRRVRMRQDGRAMYARWIRPA</sequence>
<protein>
    <submittedName>
        <fullName evidence="1">Uncharacterized protein</fullName>
    </submittedName>
</protein>
<gene>
    <name evidence="1" type="ORF">SEA_DANZINA_64</name>
</gene>
<name>A0A0K1Y9G0_9CAUD</name>
<evidence type="ECO:0000313" key="1">
    <source>
        <dbReference type="EMBL" id="AKY03519.1"/>
    </source>
</evidence>
<evidence type="ECO:0000313" key="2">
    <source>
        <dbReference type="Proteomes" id="UP000225844"/>
    </source>
</evidence>
<proteinExistence type="predicted"/>
<dbReference type="Proteomes" id="UP000225844">
    <property type="component" value="Segment"/>
</dbReference>
<dbReference type="EMBL" id="KT124228">
    <property type="protein sequence ID" value="AKY03519.1"/>
    <property type="molecule type" value="Genomic_DNA"/>
</dbReference>
<reference evidence="1 2" key="1">
    <citation type="submission" date="2015-06" db="EMBL/GenBank/DDBJ databases">
        <authorList>
            <person name="Zinanti J.F."/>
            <person name="Ahmed T."/>
            <person name="Alvarez G.E."/>
            <person name="Cox E.C."/>
            <person name="Garcia C."/>
            <person name="Layton S.R."/>
            <person name="Bhuiyan S."/>
            <person name="Donegan-Quick R."/>
            <person name="Benjamin R.C."/>
            <person name="Hughes L.E."/>
            <person name="Bradley K.W."/>
            <person name="Asai D.J."/>
            <person name="Bowman C.A."/>
            <person name="Russell D.A."/>
            <person name="Pope W.H."/>
            <person name="Jacobs-Sera D."/>
            <person name="Hendrix R.W."/>
            <person name="Hatfull G.F."/>
        </authorList>
    </citation>
    <scope>NUCLEOTIDE SEQUENCE [LARGE SCALE GENOMIC DNA]</scope>
</reference>
<accession>A0A0K1Y9G0</accession>
<keyword evidence="2" id="KW-1185">Reference proteome</keyword>